<evidence type="ECO:0000313" key="5">
    <source>
        <dbReference type="Proteomes" id="UP001596306"/>
    </source>
</evidence>
<dbReference type="PROSITE" id="PS51782">
    <property type="entry name" value="LYSM"/>
    <property type="match status" value="3"/>
</dbReference>
<evidence type="ECO:0000313" key="4">
    <source>
        <dbReference type="EMBL" id="MFC6355856.1"/>
    </source>
</evidence>
<feature type="compositionally biased region" description="Low complexity" evidence="1">
    <location>
        <begin position="220"/>
        <end position="241"/>
    </location>
</feature>
<reference evidence="5" key="1">
    <citation type="journal article" date="2019" name="Int. J. Syst. Evol. Microbiol.">
        <title>The Global Catalogue of Microorganisms (GCM) 10K type strain sequencing project: providing services to taxonomists for standard genome sequencing and annotation.</title>
        <authorList>
            <consortium name="The Broad Institute Genomics Platform"/>
            <consortium name="The Broad Institute Genome Sequencing Center for Infectious Disease"/>
            <person name="Wu L."/>
            <person name="Ma J."/>
        </authorList>
    </citation>
    <scope>NUCLEOTIDE SEQUENCE [LARGE SCALE GENOMIC DNA]</scope>
    <source>
        <strain evidence="5">CCUG 43304</strain>
    </source>
</reference>
<feature type="domain" description="LysM" evidence="3">
    <location>
        <begin position="171"/>
        <end position="215"/>
    </location>
</feature>
<dbReference type="RefSeq" id="WP_386729255.1">
    <property type="nucleotide sequence ID" value="NZ_JBHSTP010000001.1"/>
</dbReference>
<accession>A0ABW1VD72</accession>
<dbReference type="Gene3D" id="3.10.350.10">
    <property type="entry name" value="LysM domain"/>
    <property type="match status" value="3"/>
</dbReference>
<dbReference type="CDD" id="cd00118">
    <property type="entry name" value="LysM"/>
    <property type="match status" value="3"/>
</dbReference>
<dbReference type="EMBL" id="JBHSTP010000001">
    <property type="protein sequence ID" value="MFC6355856.1"/>
    <property type="molecule type" value="Genomic_DNA"/>
</dbReference>
<dbReference type="SUPFAM" id="SSF54106">
    <property type="entry name" value="LysM domain"/>
    <property type="match status" value="3"/>
</dbReference>
<feature type="domain" description="LysM" evidence="3">
    <location>
        <begin position="246"/>
        <end position="290"/>
    </location>
</feature>
<feature type="transmembrane region" description="Helical" evidence="2">
    <location>
        <begin position="44"/>
        <end position="64"/>
    </location>
</feature>
<dbReference type="PANTHER" id="PTHR33734">
    <property type="entry name" value="LYSM DOMAIN-CONTAINING GPI-ANCHORED PROTEIN 2"/>
    <property type="match status" value="1"/>
</dbReference>
<dbReference type="Proteomes" id="UP001596306">
    <property type="component" value="Unassembled WGS sequence"/>
</dbReference>
<protein>
    <submittedName>
        <fullName evidence="4">LysM peptidoglycan-binding domain-containing protein</fullName>
    </submittedName>
</protein>
<gene>
    <name evidence="4" type="ORF">ACFQB0_07025</name>
</gene>
<dbReference type="SMART" id="SM00257">
    <property type="entry name" value="LysM"/>
    <property type="match status" value="3"/>
</dbReference>
<keyword evidence="2" id="KW-0812">Transmembrane</keyword>
<feature type="region of interest" description="Disordered" evidence="1">
    <location>
        <begin position="212"/>
        <end position="249"/>
    </location>
</feature>
<dbReference type="InterPro" id="IPR018392">
    <property type="entry name" value="LysM"/>
</dbReference>
<evidence type="ECO:0000259" key="3">
    <source>
        <dbReference type="PROSITE" id="PS51782"/>
    </source>
</evidence>
<evidence type="ECO:0000256" key="2">
    <source>
        <dbReference type="SAM" id="Phobius"/>
    </source>
</evidence>
<keyword evidence="2" id="KW-1133">Transmembrane helix</keyword>
<evidence type="ECO:0000256" key="1">
    <source>
        <dbReference type="SAM" id="MobiDB-lite"/>
    </source>
</evidence>
<name>A0ABW1VD72_9MICO</name>
<dbReference type="PANTHER" id="PTHR33734:SF22">
    <property type="entry name" value="MEMBRANE-BOUND LYTIC MUREIN TRANSGLYCOSYLASE D"/>
    <property type="match status" value="1"/>
</dbReference>
<dbReference type="InterPro" id="IPR036779">
    <property type="entry name" value="LysM_dom_sf"/>
</dbReference>
<feature type="region of interest" description="Disordered" evidence="1">
    <location>
        <begin position="78"/>
        <end position="100"/>
    </location>
</feature>
<proteinExistence type="predicted"/>
<feature type="domain" description="LysM" evidence="3">
    <location>
        <begin position="108"/>
        <end position="152"/>
    </location>
</feature>
<comment type="caution">
    <text evidence="4">The sequence shown here is derived from an EMBL/GenBank/DDBJ whole genome shotgun (WGS) entry which is preliminary data.</text>
</comment>
<sequence length="449" mass="45919">MSIIVERVNATDAARPAMYPASEDAFRRPRHRAPLGRAARCRKLLTTVPVILVSAIAMTFNLVAPAEAATTVKRQLKPRVVTPEPHSAPRSGDRVAATGSASMEPVPTTYTVGDGDTVSGVAARFGLSTASVLALNGLGWSSLIFPGQQLRLGESGAATGEAPASVSSEIARHTVQAGDTISGIADASGLTTDVVLKANGLDRNSPIFPGQTIVLPDAGASTPSTPTTPAETTPSAQPPQADASGSSYTIASGDSVSDIAKTAGVSIQAILDANGLGWSSIIYPGQTIVIPTGSAPAVEPAPVPTVDPAQAPVIALSDEMRGNALIIIAVARSLDVSDQGIVIALAAAAQESGLRNVDYGDRDSLGLFQQRPSAGWGTPEQAMDPVRASLAFFGGASNPNPGATLGLLDIPGWESLSVTQAAQAVQISAYPGYYATWENSARAWLAELG</sequence>
<keyword evidence="2" id="KW-0472">Membrane</keyword>
<organism evidence="4 5">
    <name type="scientific">Luethyella okanaganae</name>
    <dbReference type="NCBI Taxonomy" id="69372"/>
    <lineage>
        <taxon>Bacteria</taxon>
        <taxon>Bacillati</taxon>
        <taxon>Actinomycetota</taxon>
        <taxon>Actinomycetes</taxon>
        <taxon>Micrococcales</taxon>
        <taxon>Microbacteriaceae</taxon>
        <taxon>Luethyella</taxon>
    </lineage>
</organism>
<keyword evidence="5" id="KW-1185">Reference proteome</keyword>
<dbReference type="Pfam" id="PF01476">
    <property type="entry name" value="LysM"/>
    <property type="match status" value="3"/>
</dbReference>